<evidence type="ECO:0000256" key="1">
    <source>
        <dbReference type="SAM" id="MobiDB-lite"/>
    </source>
</evidence>
<dbReference type="GO" id="GO:0003676">
    <property type="term" value="F:nucleic acid binding"/>
    <property type="evidence" value="ECO:0007669"/>
    <property type="project" value="InterPro"/>
</dbReference>
<dbReference type="AlphaFoldDB" id="A0A0H5P8S6"/>
<accession>A0A0H5P8S6</accession>
<name>A0A0H5P8S6_NOCFR</name>
<dbReference type="RefSeq" id="WP_060594880.1">
    <property type="nucleotide sequence ID" value="NZ_FTOW01000028.1"/>
</dbReference>
<organism evidence="3 4">
    <name type="scientific">Nocardia farcinica</name>
    <dbReference type="NCBI Taxonomy" id="37329"/>
    <lineage>
        <taxon>Bacteria</taxon>
        <taxon>Bacillati</taxon>
        <taxon>Actinomycetota</taxon>
        <taxon>Actinomycetes</taxon>
        <taxon>Mycobacteriales</taxon>
        <taxon>Nocardiaceae</taxon>
        <taxon>Nocardia</taxon>
    </lineage>
</organism>
<evidence type="ECO:0000313" key="3">
    <source>
        <dbReference type="EMBL" id="CRY84082.1"/>
    </source>
</evidence>
<dbReference type="SUPFAM" id="SSF50249">
    <property type="entry name" value="Nucleic acid-binding proteins"/>
    <property type="match status" value="2"/>
</dbReference>
<dbReference type="InterPro" id="IPR003029">
    <property type="entry name" value="S1_domain"/>
</dbReference>
<dbReference type="PROSITE" id="PS50126">
    <property type="entry name" value="S1"/>
    <property type="match status" value="2"/>
</dbReference>
<dbReference type="Gene3D" id="2.40.50.140">
    <property type="entry name" value="Nucleic acid-binding proteins"/>
    <property type="match status" value="2"/>
</dbReference>
<gene>
    <name evidence="3" type="ORF">ERS450000_05850</name>
</gene>
<reference evidence="4" key="1">
    <citation type="submission" date="2015-03" db="EMBL/GenBank/DDBJ databases">
        <authorList>
            <consortium name="Pathogen Informatics"/>
        </authorList>
    </citation>
    <scope>NUCLEOTIDE SEQUENCE [LARGE SCALE GENOMIC DNA]</scope>
    <source>
        <strain evidence="4">NCTC11134</strain>
        <plasmid evidence="4">2</plasmid>
    </source>
</reference>
<protein>
    <submittedName>
        <fullName evidence="3">30S ribosomal protein S1</fullName>
    </submittedName>
</protein>
<dbReference type="GO" id="GO:0005840">
    <property type="term" value="C:ribosome"/>
    <property type="evidence" value="ECO:0007669"/>
    <property type="project" value="UniProtKB-KW"/>
</dbReference>
<geneLocation type="plasmid" evidence="3">
    <name>2</name>
</geneLocation>
<keyword evidence="3" id="KW-0687">Ribonucleoprotein</keyword>
<evidence type="ECO:0000313" key="4">
    <source>
        <dbReference type="Proteomes" id="UP000057820"/>
    </source>
</evidence>
<proteinExistence type="predicted"/>
<feature type="compositionally biased region" description="Pro residues" evidence="1">
    <location>
        <begin position="129"/>
        <end position="139"/>
    </location>
</feature>
<keyword evidence="3" id="KW-0689">Ribosomal protein</keyword>
<dbReference type="InterPro" id="IPR012340">
    <property type="entry name" value="NA-bd_OB-fold"/>
</dbReference>
<dbReference type="KEGG" id="nfr:ERS450000_05850"/>
<keyword evidence="3" id="KW-0614">Plasmid</keyword>
<feature type="region of interest" description="Disordered" evidence="1">
    <location>
        <begin position="123"/>
        <end position="188"/>
    </location>
</feature>
<feature type="domain" description="S1 motif" evidence="2">
    <location>
        <begin position="294"/>
        <end position="360"/>
    </location>
</feature>
<evidence type="ECO:0000259" key="2">
    <source>
        <dbReference type="PROSITE" id="PS50126"/>
    </source>
</evidence>
<dbReference type="Proteomes" id="UP000057820">
    <property type="component" value="Plasmid 2"/>
</dbReference>
<feature type="compositionally biased region" description="Pro residues" evidence="1">
    <location>
        <begin position="152"/>
        <end position="165"/>
    </location>
</feature>
<sequence length="463" mass="51718">MEHSNGRETLSRELRTLRDLLGRRVTETDLVDMANEVLNADHREEFRRIQAARTAGGLPPARPKPLPVPIRTRRAINNWINKGTVPKWPHLWAVVRVIHRELLPPRNPDEGFWKTLHADAIATPRQPRNDPPSPPPPLSPGRQDQTEDESLPPLPQPVEPAPEPIAPTTHDAAGASKRDRRAAAARQRRLLPPRVVDARARLRQLRFGDVVDGIVTSVQAEGIHLVTSGGIQGFVPCFEINAARDADLRGHLVPGAGITASFLRETDGYVAELSVRRYRCEQIWEQIERLHQIRGIVQGEVIHVAANGLHLAVHGDVRGVLPWAHVLLNDRDEVPALGETVSARVRGANRQRHTVLLTRRRILDYGGVRKAADTYDPEVERAAQQLQAELGDTVELPHMFGDLYVISPDQVADLLPLITPAEVRLLCAAMPQEWSGDVDLEEVVVRLERARQRLLPRSADHRP</sequence>
<feature type="domain" description="S1 motif" evidence="2">
    <location>
        <begin position="208"/>
        <end position="276"/>
    </location>
</feature>
<dbReference type="EMBL" id="LN868939">
    <property type="protein sequence ID" value="CRY84082.1"/>
    <property type="molecule type" value="Genomic_DNA"/>
</dbReference>
<dbReference type="SMART" id="SM00316">
    <property type="entry name" value="S1"/>
    <property type="match status" value="2"/>
</dbReference>